<dbReference type="InterPro" id="IPR008271">
    <property type="entry name" value="Ser/Thr_kinase_AS"/>
</dbReference>
<evidence type="ECO:0000313" key="8">
    <source>
        <dbReference type="Proteomes" id="UP001321473"/>
    </source>
</evidence>
<dbReference type="PROSITE" id="PS50011">
    <property type="entry name" value="PROTEIN_KINASE_DOM"/>
    <property type="match status" value="1"/>
</dbReference>
<dbReference type="GO" id="GO:0000922">
    <property type="term" value="C:spindle pole"/>
    <property type="evidence" value="ECO:0007669"/>
    <property type="project" value="TreeGrafter"/>
</dbReference>
<protein>
    <recommendedName>
        <fullName evidence="6">Protein kinase domain-containing protein</fullName>
    </recommendedName>
</protein>
<keyword evidence="1" id="KW-0723">Serine/threonine-protein kinase</keyword>
<evidence type="ECO:0000256" key="3">
    <source>
        <dbReference type="ARBA" id="ARBA00022741"/>
    </source>
</evidence>
<dbReference type="PANTHER" id="PTHR24345:SF0">
    <property type="entry name" value="CELL CYCLE SERINE_THREONINE-PROTEIN KINASE CDC5_MSD2"/>
    <property type="match status" value="1"/>
</dbReference>
<feature type="domain" description="Protein kinase" evidence="6">
    <location>
        <begin position="1"/>
        <end position="182"/>
    </location>
</feature>
<dbReference type="InterPro" id="IPR011009">
    <property type="entry name" value="Kinase-like_dom_sf"/>
</dbReference>
<reference evidence="7 8" key="1">
    <citation type="journal article" date="2023" name="Arcadia Sci">
        <title>De novo assembly of a long-read Amblyomma americanum tick genome.</title>
        <authorList>
            <person name="Chou S."/>
            <person name="Poskanzer K.E."/>
            <person name="Rollins M."/>
            <person name="Thuy-Boun P.S."/>
        </authorList>
    </citation>
    <scope>NUCLEOTIDE SEQUENCE [LARGE SCALE GENOMIC DNA]</scope>
    <source>
        <strain evidence="7">F_SG_1</strain>
        <tissue evidence="7">Salivary glands</tissue>
    </source>
</reference>
<dbReference type="SUPFAM" id="SSF56112">
    <property type="entry name" value="Protein kinase-like (PK-like)"/>
    <property type="match status" value="1"/>
</dbReference>
<evidence type="ECO:0000259" key="6">
    <source>
        <dbReference type="PROSITE" id="PS50011"/>
    </source>
</evidence>
<dbReference type="PROSITE" id="PS00108">
    <property type="entry name" value="PROTEIN_KINASE_ST"/>
    <property type="match status" value="1"/>
</dbReference>
<dbReference type="AlphaFoldDB" id="A0AAQ4E4X7"/>
<dbReference type="Pfam" id="PF00069">
    <property type="entry name" value="Pkinase"/>
    <property type="match status" value="1"/>
</dbReference>
<keyword evidence="4" id="KW-0418">Kinase</keyword>
<keyword evidence="8" id="KW-1185">Reference proteome</keyword>
<dbReference type="Gene3D" id="3.30.200.20">
    <property type="entry name" value="Phosphorylase Kinase, domain 1"/>
    <property type="match status" value="1"/>
</dbReference>
<dbReference type="GO" id="GO:0005524">
    <property type="term" value="F:ATP binding"/>
    <property type="evidence" value="ECO:0007669"/>
    <property type="project" value="UniProtKB-KW"/>
</dbReference>
<feature type="non-terminal residue" evidence="7">
    <location>
        <position position="182"/>
    </location>
</feature>
<evidence type="ECO:0000256" key="1">
    <source>
        <dbReference type="ARBA" id="ARBA00022527"/>
    </source>
</evidence>
<dbReference type="GO" id="GO:0005737">
    <property type="term" value="C:cytoplasm"/>
    <property type="evidence" value="ECO:0007669"/>
    <property type="project" value="TreeGrafter"/>
</dbReference>
<dbReference type="GO" id="GO:0000776">
    <property type="term" value="C:kinetochore"/>
    <property type="evidence" value="ECO:0007669"/>
    <property type="project" value="TreeGrafter"/>
</dbReference>
<proteinExistence type="predicted"/>
<dbReference type="Gene3D" id="1.10.510.10">
    <property type="entry name" value="Transferase(Phosphotransferase) domain 1"/>
    <property type="match status" value="1"/>
</dbReference>
<dbReference type="Proteomes" id="UP001321473">
    <property type="component" value="Unassembled WGS sequence"/>
</dbReference>
<dbReference type="InterPro" id="IPR000719">
    <property type="entry name" value="Prot_kinase_dom"/>
</dbReference>
<evidence type="ECO:0000313" key="7">
    <source>
        <dbReference type="EMBL" id="KAK8769759.1"/>
    </source>
</evidence>
<evidence type="ECO:0000256" key="4">
    <source>
        <dbReference type="ARBA" id="ARBA00022777"/>
    </source>
</evidence>
<evidence type="ECO:0000256" key="2">
    <source>
        <dbReference type="ARBA" id="ARBA00022679"/>
    </source>
</evidence>
<evidence type="ECO:0000256" key="5">
    <source>
        <dbReference type="ARBA" id="ARBA00022840"/>
    </source>
</evidence>
<accession>A0AAQ4E4X7</accession>
<dbReference type="GO" id="GO:0004674">
    <property type="term" value="F:protein serine/threonine kinase activity"/>
    <property type="evidence" value="ECO:0007669"/>
    <property type="project" value="UniProtKB-KW"/>
</dbReference>
<comment type="caution">
    <text evidence="7">The sequence shown here is derived from an EMBL/GenBank/DDBJ whole genome shotgun (WGS) entry which is preliminary data.</text>
</comment>
<dbReference type="GO" id="GO:0007052">
    <property type="term" value="P:mitotic spindle organization"/>
    <property type="evidence" value="ECO:0007669"/>
    <property type="project" value="TreeGrafter"/>
</dbReference>
<dbReference type="PANTHER" id="PTHR24345">
    <property type="entry name" value="SERINE/THREONINE-PROTEIN KINASE PLK"/>
    <property type="match status" value="1"/>
</dbReference>
<dbReference type="EMBL" id="JARKHS020022147">
    <property type="protein sequence ID" value="KAK8769759.1"/>
    <property type="molecule type" value="Genomic_DNA"/>
</dbReference>
<organism evidence="7 8">
    <name type="scientific">Amblyomma americanum</name>
    <name type="common">Lone star tick</name>
    <dbReference type="NCBI Taxonomy" id="6943"/>
    <lineage>
        <taxon>Eukaryota</taxon>
        <taxon>Metazoa</taxon>
        <taxon>Ecdysozoa</taxon>
        <taxon>Arthropoda</taxon>
        <taxon>Chelicerata</taxon>
        <taxon>Arachnida</taxon>
        <taxon>Acari</taxon>
        <taxon>Parasitiformes</taxon>
        <taxon>Ixodida</taxon>
        <taxon>Ixodoidea</taxon>
        <taxon>Ixodidae</taxon>
        <taxon>Amblyomminae</taxon>
        <taxon>Amblyomma</taxon>
    </lineage>
</organism>
<dbReference type="GO" id="GO:0005634">
    <property type="term" value="C:nucleus"/>
    <property type="evidence" value="ECO:0007669"/>
    <property type="project" value="TreeGrafter"/>
</dbReference>
<dbReference type="SMART" id="SM00220">
    <property type="entry name" value="S_TKc"/>
    <property type="match status" value="1"/>
</dbReference>
<keyword evidence="2" id="KW-0808">Transferase</keyword>
<name>A0AAQ4E4X7_AMBAM</name>
<gene>
    <name evidence="7" type="ORF">V5799_013776</name>
</gene>
<sequence>MSLSSENSACAGAAINELPEIVIDVKSEKEYKRGKFLGKLEEEIDIHKHLRHEHVVDFHSHFEDDTNVYIILELCSRQFLKEMQKCREKLTEAEVRYFLRQLLLACEYLVEEKVIHRDLKPENLLLTGDMKLKVADFGFATRVHNPGQLKKAICGTTNYMAPEILTKKGHSYEADVWSIGCI</sequence>
<keyword evidence="3" id="KW-0547">Nucleotide-binding</keyword>
<keyword evidence="5" id="KW-0067">ATP-binding</keyword>